<keyword evidence="2 6" id="KW-0560">Oxidoreductase</keyword>
<dbReference type="SUPFAM" id="SSF51197">
    <property type="entry name" value="Clavaminate synthase-like"/>
    <property type="match status" value="1"/>
</dbReference>
<reference evidence="6 7" key="1">
    <citation type="submission" date="2023-05" db="EMBL/GenBank/DDBJ databases">
        <title>Draft genome sequence of Streptomyces sp. B-S-A8 isolated from a cave soil in Thailand.</title>
        <authorList>
            <person name="Chamroensaksri N."/>
            <person name="Muangham S."/>
        </authorList>
    </citation>
    <scope>NUCLEOTIDE SEQUENCE [LARGE SCALE GENOMIC DNA]</scope>
    <source>
        <strain evidence="6 7">B-S-A8</strain>
    </source>
</reference>
<dbReference type="Gene3D" id="3.60.130.10">
    <property type="entry name" value="Clavaminate synthase-like"/>
    <property type="match status" value="1"/>
</dbReference>
<evidence type="ECO:0000256" key="3">
    <source>
        <dbReference type="ARBA" id="ARBA00023004"/>
    </source>
</evidence>
<keyword evidence="4" id="KW-0045">Antibiotic biosynthesis</keyword>
<dbReference type="GO" id="GO:0051213">
    <property type="term" value="F:dioxygenase activity"/>
    <property type="evidence" value="ECO:0007669"/>
    <property type="project" value="UniProtKB-KW"/>
</dbReference>
<dbReference type="InterPro" id="IPR042098">
    <property type="entry name" value="TauD-like_sf"/>
</dbReference>
<evidence type="ECO:0000313" key="6">
    <source>
        <dbReference type="EMBL" id="MDI3389348.1"/>
    </source>
</evidence>
<evidence type="ECO:0000256" key="4">
    <source>
        <dbReference type="ARBA" id="ARBA00023194"/>
    </source>
</evidence>
<sequence length="286" mass="31708">MTQSGFASLTPSGFGALWNEGTQAEPRTVRDLALESGVAVVKDQKFTEDAFREFVSGLGDKVSYDDDDESIGYGFTDILHLDGTREEGKVITGRGGLPLHTDGVLLGTQVDLIVLFAAEARELDADGATLVCDQITAWQELPDDLRAVLDRGYLEYLATERGYFTSVPEGWYRIPTFRDYGRVTSLNLALPFQADEALASWEVRVPDVTAEESERFFADLRAHLLSERYLHEHRWTEGDLVVIDNQRTLHGRRGLADRTSRKLLRGQVTLEAVEGAPGAIAKRSDS</sequence>
<dbReference type="InterPro" id="IPR050411">
    <property type="entry name" value="AlphaKG_dependent_hydroxylases"/>
</dbReference>
<keyword evidence="3" id="KW-0408">Iron</keyword>
<dbReference type="PANTHER" id="PTHR10696:SF56">
    <property type="entry name" value="TAUD_TFDA-LIKE DOMAIN-CONTAINING PROTEIN"/>
    <property type="match status" value="1"/>
</dbReference>
<organism evidence="6 7">
    <name type="scientific">Streptomyces solicavernae</name>
    <dbReference type="NCBI Taxonomy" id="3043614"/>
    <lineage>
        <taxon>Bacteria</taxon>
        <taxon>Bacillati</taxon>
        <taxon>Actinomycetota</taxon>
        <taxon>Actinomycetes</taxon>
        <taxon>Kitasatosporales</taxon>
        <taxon>Streptomycetaceae</taxon>
        <taxon>Streptomyces</taxon>
    </lineage>
</organism>
<name>A0ABT6S049_9ACTN</name>
<proteinExistence type="predicted"/>
<evidence type="ECO:0000313" key="7">
    <source>
        <dbReference type="Proteomes" id="UP001224661"/>
    </source>
</evidence>
<dbReference type="Pfam" id="PF02668">
    <property type="entry name" value="TauD"/>
    <property type="match status" value="1"/>
</dbReference>
<feature type="domain" description="TauD/TfdA-like" evidence="5">
    <location>
        <begin position="26"/>
        <end position="266"/>
    </location>
</feature>
<comment type="cofactor">
    <cofactor evidence="1">
        <name>Fe(2+)</name>
        <dbReference type="ChEBI" id="CHEBI:29033"/>
    </cofactor>
</comment>
<dbReference type="Proteomes" id="UP001224661">
    <property type="component" value="Unassembled WGS sequence"/>
</dbReference>
<dbReference type="PANTHER" id="PTHR10696">
    <property type="entry name" value="GAMMA-BUTYROBETAINE HYDROXYLASE-RELATED"/>
    <property type="match status" value="1"/>
</dbReference>
<protein>
    <submittedName>
        <fullName evidence="6">TauD/TfdA family dioxygenase</fullName>
        <ecNumber evidence="6">1.14.11.-</ecNumber>
    </submittedName>
</protein>
<keyword evidence="7" id="KW-1185">Reference proteome</keyword>
<gene>
    <name evidence="6" type="ORF">QIS99_24580</name>
</gene>
<dbReference type="EMBL" id="JASCIR010000026">
    <property type="protein sequence ID" value="MDI3389348.1"/>
    <property type="molecule type" value="Genomic_DNA"/>
</dbReference>
<dbReference type="InterPro" id="IPR003819">
    <property type="entry name" value="TauD/TfdA-like"/>
</dbReference>
<dbReference type="RefSeq" id="WP_282515814.1">
    <property type="nucleotide sequence ID" value="NZ_JASCIR010000026.1"/>
</dbReference>
<keyword evidence="6" id="KW-0223">Dioxygenase</keyword>
<accession>A0ABT6S049</accession>
<evidence type="ECO:0000256" key="2">
    <source>
        <dbReference type="ARBA" id="ARBA00023002"/>
    </source>
</evidence>
<evidence type="ECO:0000256" key="1">
    <source>
        <dbReference type="ARBA" id="ARBA00001954"/>
    </source>
</evidence>
<evidence type="ECO:0000259" key="5">
    <source>
        <dbReference type="Pfam" id="PF02668"/>
    </source>
</evidence>
<comment type="caution">
    <text evidence="6">The sequence shown here is derived from an EMBL/GenBank/DDBJ whole genome shotgun (WGS) entry which is preliminary data.</text>
</comment>
<dbReference type="EC" id="1.14.11.-" evidence="6"/>